<protein>
    <submittedName>
        <fullName evidence="1">GDCCVxC domain-containing (Seleno)protein</fullName>
    </submittedName>
</protein>
<name>A0AA49JFL6_9BACT</name>
<dbReference type="EMBL" id="CP120682">
    <property type="protein sequence ID" value="WKN38666.1"/>
    <property type="molecule type" value="Genomic_DNA"/>
</dbReference>
<gene>
    <name evidence="1" type="ORF">K4G66_08120</name>
</gene>
<proteinExistence type="predicted"/>
<dbReference type="AlphaFoldDB" id="A0AA49JFL6"/>
<accession>A0AA49JFL6</accession>
<dbReference type="NCBIfam" id="NF041374">
    <property type="entry name" value="GDCCVxC"/>
    <property type="match status" value="1"/>
</dbReference>
<dbReference type="InterPro" id="IPR047677">
    <property type="entry name" value="GDCCVxC"/>
</dbReference>
<evidence type="ECO:0000313" key="1">
    <source>
        <dbReference type="EMBL" id="WKN38666.1"/>
    </source>
</evidence>
<sequence length="69" mass="7779">MPTDACQYFYECESCGQVVKPKAGDCCVYCSYGTVACPLYRKAGILIVANKFFHKSLFHFALQKFIVIL</sequence>
<reference evidence="1" key="2">
    <citation type="journal article" date="2024" name="Antonie Van Leeuwenhoek">
        <title>Roseihalotalea indica gen. nov., sp. nov., a halophilic Bacteroidetes from mesopelagic Southwest Indian Ocean with higher carbohydrate metabolic potential.</title>
        <authorList>
            <person name="Chen B."/>
            <person name="Zhang M."/>
            <person name="Lin D."/>
            <person name="Ye J."/>
            <person name="Tang K."/>
        </authorList>
    </citation>
    <scope>NUCLEOTIDE SEQUENCE</scope>
    <source>
        <strain evidence="1">TK19036</strain>
    </source>
</reference>
<reference evidence="1" key="1">
    <citation type="journal article" date="2023" name="Comput. Struct. Biotechnol. J.">
        <title>Discovery of a novel marine Bacteroidetes with a rich repertoire of carbohydrate-active enzymes.</title>
        <authorList>
            <person name="Chen B."/>
            <person name="Liu G."/>
            <person name="Chen Q."/>
            <person name="Wang H."/>
            <person name="Liu L."/>
            <person name="Tang K."/>
        </authorList>
    </citation>
    <scope>NUCLEOTIDE SEQUENCE</scope>
    <source>
        <strain evidence="1">TK19036</strain>
    </source>
</reference>
<organism evidence="1">
    <name type="scientific">Roseihalotalea indica</name>
    <dbReference type="NCBI Taxonomy" id="2867963"/>
    <lineage>
        <taxon>Bacteria</taxon>
        <taxon>Pseudomonadati</taxon>
        <taxon>Bacteroidota</taxon>
        <taxon>Cytophagia</taxon>
        <taxon>Cytophagales</taxon>
        <taxon>Catalimonadaceae</taxon>
        <taxon>Roseihalotalea</taxon>
    </lineage>
</organism>